<dbReference type="InterPro" id="IPR005162">
    <property type="entry name" value="Retrotrans_gag_dom"/>
</dbReference>
<keyword evidence="4" id="KW-1185">Reference proteome</keyword>
<dbReference type="InParanoid" id="G4ZK90"/>
<name>G4ZK90_PHYSP</name>
<gene>
    <name evidence="3" type="ORF">PHYSODRAFT_505352</name>
</gene>
<proteinExistence type="predicted"/>
<feature type="non-terminal residue" evidence="3">
    <location>
        <position position="1"/>
    </location>
</feature>
<dbReference type="EMBL" id="JH159155">
    <property type="protein sequence ID" value="EGZ15207.1"/>
    <property type="molecule type" value="Genomic_DNA"/>
</dbReference>
<accession>G4ZK90</accession>
<feature type="domain" description="Retrotransposon gag" evidence="2">
    <location>
        <begin position="96"/>
        <end position="187"/>
    </location>
</feature>
<dbReference type="Proteomes" id="UP000002640">
    <property type="component" value="Unassembled WGS sequence"/>
</dbReference>
<protein>
    <recommendedName>
        <fullName evidence="2">Retrotransposon gag domain-containing protein</fullName>
    </recommendedName>
</protein>
<dbReference type="RefSeq" id="XP_009528956.1">
    <property type="nucleotide sequence ID" value="XM_009530661.1"/>
</dbReference>
<reference evidence="3 4" key="1">
    <citation type="journal article" date="2006" name="Science">
        <title>Phytophthora genome sequences uncover evolutionary origins and mechanisms of pathogenesis.</title>
        <authorList>
            <person name="Tyler B.M."/>
            <person name="Tripathy S."/>
            <person name="Zhang X."/>
            <person name="Dehal P."/>
            <person name="Jiang R.H."/>
            <person name="Aerts A."/>
            <person name="Arredondo F.D."/>
            <person name="Baxter L."/>
            <person name="Bensasson D."/>
            <person name="Beynon J.L."/>
            <person name="Chapman J."/>
            <person name="Damasceno C.M."/>
            <person name="Dorrance A.E."/>
            <person name="Dou D."/>
            <person name="Dickerman A.W."/>
            <person name="Dubchak I.L."/>
            <person name="Garbelotto M."/>
            <person name="Gijzen M."/>
            <person name="Gordon S.G."/>
            <person name="Govers F."/>
            <person name="Grunwald N.J."/>
            <person name="Huang W."/>
            <person name="Ivors K.L."/>
            <person name="Jones R.W."/>
            <person name="Kamoun S."/>
            <person name="Krampis K."/>
            <person name="Lamour K.H."/>
            <person name="Lee M.K."/>
            <person name="McDonald W.H."/>
            <person name="Medina M."/>
            <person name="Meijer H.J."/>
            <person name="Nordberg E.K."/>
            <person name="Maclean D.J."/>
            <person name="Ospina-Giraldo M.D."/>
            <person name="Morris P.F."/>
            <person name="Phuntumart V."/>
            <person name="Putnam N.H."/>
            <person name="Rash S."/>
            <person name="Rose J.K."/>
            <person name="Sakihama Y."/>
            <person name="Salamov A.A."/>
            <person name="Savidor A."/>
            <person name="Scheuring C.F."/>
            <person name="Smith B.M."/>
            <person name="Sobral B.W."/>
            <person name="Terry A."/>
            <person name="Torto-Alalibo T.A."/>
            <person name="Win J."/>
            <person name="Xu Z."/>
            <person name="Zhang H."/>
            <person name="Grigoriev I.V."/>
            <person name="Rokhsar D.S."/>
            <person name="Boore J.L."/>
        </authorList>
    </citation>
    <scope>NUCLEOTIDE SEQUENCE [LARGE SCALE GENOMIC DNA]</scope>
    <source>
        <strain evidence="3 4">P6497</strain>
    </source>
</reference>
<evidence type="ECO:0000256" key="1">
    <source>
        <dbReference type="SAM" id="SignalP"/>
    </source>
</evidence>
<organism evidence="3 4">
    <name type="scientific">Phytophthora sojae (strain P6497)</name>
    <name type="common">Soybean stem and root rot agent</name>
    <name type="synonym">Phytophthora megasperma f. sp. glycines</name>
    <dbReference type="NCBI Taxonomy" id="1094619"/>
    <lineage>
        <taxon>Eukaryota</taxon>
        <taxon>Sar</taxon>
        <taxon>Stramenopiles</taxon>
        <taxon>Oomycota</taxon>
        <taxon>Peronosporomycetes</taxon>
        <taxon>Peronosporales</taxon>
        <taxon>Peronosporaceae</taxon>
        <taxon>Phytophthora</taxon>
    </lineage>
</organism>
<evidence type="ECO:0000313" key="4">
    <source>
        <dbReference type="Proteomes" id="UP000002640"/>
    </source>
</evidence>
<keyword evidence="1" id="KW-0732">Signal</keyword>
<feature type="chain" id="PRO_5003472284" description="Retrotransposon gag domain-containing protein" evidence="1">
    <location>
        <begin position="26"/>
        <end position="225"/>
    </location>
</feature>
<dbReference type="STRING" id="1094619.G4ZK90"/>
<dbReference type="KEGG" id="psoj:PHYSODRAFT_505352"/>
<evidence type="ECO:0000313" key="3">
    <source>
        <dbReference type="EMBL" id="EGZ15207.1"/>
    </source>
</evidence>
<dbReference type="AlphaFoldDB" id="G4ZK90"/>
<dbReference type="Pfam" id="PF03732">
    <property type="entry name" value="Retrotrans_gag"/>
    <property type="match status" value="1"/>
</dbReference>
<feature type="signal peptide" evidence="1">
    <location>
        <begin position="1"/>
        <end position="25"/>
    </location>
</feature>
<dbReference type="GeneID" id="20658476"/>
<evidence type="ECO:0000259" key="2">
    <source>
        <dbReference type="Pfam" id="PF03732"/>
    </source>
</evidence>
<sequence length="225" mass="24992">WWDTLSPEQQRAMALLLLTPAPMAATTAPPPPSPSAVPTTTVLDSRSKKKRLEIEDFTGAAGENVAAWLVAIPNAVQRQLALYGEVWTEREYYGVSAHLKGPAGQWFHRLNAHIAPNCRTLDFLRSRLLDTYGSKVNVWETQLRLVQHRRQPGERLLDYANSLTEIGAENPGVTAECYVDAFIRGMNNRVFVQSVRTARPSTLEDAVSYAVEFCGQYGEGCEVTS</sequence>